<evidence type="ECO:0000313" key="3">
    <source>
        <dbReference type="Proteomes" id="UP000053599"/>
    </source>
</evidence>
<feature type="region of interest" description="Disordered" evidence="1">
    <location>
        <begin position="136"/>
        <end position="167"/>
    </location>
</feature>
<feature type="compositionally biased region" description="Acidic residues" evidence="1">
    <location>
        <begin position="79"/>
        <end position="96"/>
    </location>
</feature>
<evidence type="ECO:0000256" key="1">
    <source>
        <dbReference type="SAM" id="MobiDB-lite"/>
    </source>
</evidence>
<name>A0A0D1WG31_9EURO</name>
<sequence length="181" mass="20244">MIYHSNTITSSTPKMLTSNSPAITAYKVYHLGQSKLDTECRRQTPDLRRIVCHASIVDSVRRWSRDLAEPAETVVVDSSSDEESDPFEDEDLEDDPVNSGEVAIFDGDVDDDALVINNSHSNTKSFEINAGVVKHISTKTSSSPKRRPPPPPSQYEIKNSSWRQNRPVIVRETTIEVSEDD</sequence>
<dbReference type="EMBL" id="KN846951">
    <property type="protein sequence ID" value="KIV87725.1"/>
    <property type="molecule type" value="Genomic_DNA"/>
</dbReference>
<gene>
    <name evidence="2" type="ORF">PV11_03251</name>
</gene>
<dbReference type="HOGENOM" id="CLU_101044_0_0_1"/>
<reference evidence="2 3" key="1">
    <citation type="submission" date="2015-01" db="EMBL/GenBank/DDBJ databases">
        <title>The Genome Sequence of Exophiala sideris CBS121828.</title>
        <authorList>
            <consortium name="The Broad Institute Genomics Platform"/>
            <person name="Cuomo C."/>
            <person name="de Hoog S."/>
            <person name="Gorbushina A."/>
            <person name="Stielow B."/>
            <person name="Teixiera M."/>
            <person name="Abouelleil A."/>
            <person name="Chapman S.B."/>
            <person name="Priest M."/>
            <person name="Young S.K."/>
            <person name="Wortman J."/>
            <person name="Nusbaum C."/>
            <person name="Birren B."/>
        </authorList>
    </citation>
    <scope>NUCLEOTIDE SEQUENCE [LARGE SCALE GENOMIC DNA]</scope>
    <source>
        <strain evidence="2 3">CBS 121828</strain>
    </source>
</reference>
<proteinExistence type="predicted"/>
<dbReference type="AlphaFoldDB" id="A0A0D1WG31"/>
<organism evidence="2 3">
    <name type="scientific">Exophiala sideris</name>
    <dbReference type="NCBI Taxonomy" id="1016849"/>
    <lineage>
        <taxon>Eukaryota</taxon>
        <taxon>Fungi</taxon>
        <taxon>Dikarya</taxon>
        <taxon>Ascomycota</taxon>
        <taxon>Pezizomycotina</taxon>
        <taxon>Eurotiomycetes</taxon>
        <taxon>Chaetothyriomycetidae</taxon>
        <taxon>Chaetothyriales</taxon>
        <taxon>Herpotrichiellaceae</taxon>
        <taxon>Exophiala</taxon>
    </lineage>
</organism>
<feature type="region of interest" description="Disordered" evidence="1">
    <location>
        <begin position="70"/>
        <end position="100"/>
    </location>
</feature>
<dbReference type="Proteomes" id="UP000053599">
    <property type="component" value="Unassembled WGS sequence"/>
</dbReference>
<evidence type="ECO:0000313" key="2">
    <source>
        <dbReference type="EMBL" id="KIV87725.1"/>
    </source>
</evidence>
<protein>
    <submittedName>
        <fullName evidence="2">Uncharacterized protein</fullName>
    </submittedName>
</protein>
<dbReference type="OrthoDB" id="4120275at2759"/>
<accession>A0A0D1WG31</accession>